<proteinExistence type="predicted"/>
<dbReference type="GO" id="GO:0006355">
    <property type="term" value="P:regulation of DNA-templated transcription"/>
    <property type="evidence" value="ECO:0007669"/>
    <property type="project" value="InterPro"/>
</dbReference>
<gene>
    <name evidence="2" type="ORF">SAMN05192581_10032</name>
</gene>
<reference evidence="2 3" key="1">
    <citation type="submission" date="2016-10" db="EMBL/GenBank/DDBJ databases">
        <authorList>
            <person name="de Groot N.N."/>
        </authorList>
    </citation>
    <scope>NUCLEOTIDE SEQUENCE [LARGE SCALE GENOMIC DNA]</scope>
    <source>
        <strain evidence="2 3">NLAE-zl-C500</strain>
    </source>
</reference>
<dbReference type="SUPFAM" id="SSF46894">
    <property type="entry name" value="C-terminal effector domain of the bipartite response regulators"/>
    <property type="match status" value="1"/>
</dbReference>
<dbReference type="Proteomes" id="UP000183670">
    <property type="component" value="Unassembled WGS sequence"/>
</dbReference>
<evidence type="ECO:0000313" key="2">
    <source>
        <dbReference type="EMBL" id="SDB75595.1"/>
    </source>
</evidence>
<keyword evidence="1" id="KW-1133">Transmembrane helix</keyword>
<keyword evidence="1" id="KW-0812">Transmembrane</keyword>
<evidence type="ECO:0008006" key="4">
    <source>
        <dbReference type="Google" id="ProtNLM"/>
    </source>
</evidence>
<sequence length="184" mass="21553">MNDLYLTILVLVVAIFFILFLILLFSNIVYKEKLSLLFAEVNQLRRLCKTDKTREPIENSNLMNDFAVNSKIRVDEQNILPCNIKEYLNNPKLCDNAAWEKIEQYVDDTQNLFVRKLINKYPALSQDDIHTILLMRLNVSNTEIAAFYNIQLASLATRRYRLIKKMNVQNHCSIGDFIKTLFND</sequence>
<dbReference type="EMBL" id="FMYE01000003">
    <property type="protein sequence ID" value="SDB75595.1"/>
    <property type="molecule type" value="Genomic_DNA"/>
</dbReference>
<evidence type="ECO:0000256" key="1">
    <source>
        <dbReference type="SAM" id="Phobius"/>
    </source>
</evidence>
<accession>A0A1G6G162</accession>
<keyword evidence="1" id="KW-0472">Membrane</keyword>
<feature type="transmembrane region" description="Helical" evidence="1">
    <location>
        <begin position="6"/>
        <end position="30"/>
    </location>
</feature>
<organism evidence="2 3">
    <name type="scientific">Bacteroides ovatus</name>
    <dbReference type="NCBI Taxonomy" id="28116"/>
    <lineage>
        <taxon>Bacteria</taxon>
        <taxon>Pseudomonadati</taxon>
        <taxon>Bacteroidota</taxon>
        <taxon>Bacteroidia</taxon>
        <taxon>Bacteroidales</taxon>
        <taxon>Bacteroidaceae</taxon>
        <taxon>Bacteroides</taxon>
    </lineage>
</organism>
<evidence type="ECO:0000313" key="3">
    <source>
        <dbReference type="Proteomes" id="UP000183670"/>
    </source>
</evidence>
<dbReference type="RefSeq" id="WP_081353327.1">
    <property type="nucleotide sequence ID" value="NZ_FMYE01000003.1"/>
</dbReference>
<dbReference type="AlphaFoldDB" id="A0A1G6G162"/>
<protein>
    <recommendedName>
        <fullName evidence="4">HTH luxR-type domain-containing protein</fullName>
    </recommendedName>
</protein>
<name>A0A1G6G162_BACOV</name>
<dbReference type="GO" id="GO:0003677">
    <property type="term" value="F:DNA binding"/>
    <property type="evidence" value="ECO:0007669"/>
    <property type="project" value="InterPro"/>
</dbReference>
<dbReference type="InterPro" id="IPR016032">
    <property type="entry name" value="Sig_transdc_resp-reg_C-effctor"/>
</dbReference>